<proteinExistence type="inferred from homology"/>
<protein>
    <recommendedName>
        <fullName evidence="7">GCS light chain</fullName>
    </recommendedName>
    <alternativeName>
        <fullName evidence="5">Gamma-ECS regulatory subunit</fullName>
    </alternativeName>
    <alternativeName>
        <fullName evidence="8">Gamma-glutamylcysteine synthetase regulatory subunit</fullName>
    </alternativeName>
    <alternativeName>
        <fullName evidence="6">Glutamate--cysteine ligase modifier subunit</fullName>
    </alternativeName>
</protein>
<keyword evidence="11" id="KW-1185">Reference proteome</keyword>
<dbReference type="GO" id="GO:0006750">
    <property type="term" value="P:glutathione biosynthetic process"/>
    <property type="evidence" value="ECO:0007669"/>
    <property type="project" value="UniProtKB-UniPathway"/>
</dbReference>
<sequence>MLTTASLNYSESRTSRTKAAPVCPIKKCLLYSGNLMNAGASGIRNSALRRSQDELISSLDETLKVFLREQGSCFYIPEDEYLEIPDTRRMSQLDDEDLDELDVSVKLFYLPELNGTSHLPASYVSESLEHIKRHLGVDHVHDYVLSVPENSLQEDMNDIIPAWNEIEHFHREGVIQFLGVNEFTPSQLSSLSKKVQIPPQINHMDPNSSIISDDVFDYAATNNIKLLTHHDSADILPAERFSALLAKYGIVSSVEEAKLTPRWVLKYSSVIRNRGIIVNKGYIVSASSY</sequence>
<name>A0A1Y1Z1C1_9FUNG</name>
<accession>A0A1Y1Z1C1</accession>
<dbReference type="Pfam" id="PF00248">
    <property type="entry name" value="Aldo_ket_red"/>
    <property type="match status" value="1"/>
</dbReference>
<dbReference type="GO" id="GO:0017109">
    <property type="term" value="C:glutamate-cysteine ligase complex"/>
    <property type="evidence" value="ECO:0007669"/>
    <property type="project" value="TreeGrafter"/>
</dbReference>
<dbReference type="EMBL" id="MCFE01000040">
    <property type="protein sequence ID" value="ORY03976.1"/>
    <property type="molecule type" value="Genomic_DNA"/>
</dbReference>
<evidence type="ECO:0000259" key="9">
    <source>
        <dbReference type="Pfam" id="PF00248"/>
    </source>
</evidence>
<dbReference type="AlphaFoldDB" id="A0A1Y1Z1C1"/>
<dbReference type="GO" id="GO:0035226">
    <property type="term" value="F:glutamate-cysteine ligase catalytic subunit binding"/>
    <property type="evidence" value="ECO:0007669"/>
    <property type="project" value="InterPro"/>
</dbReference>
<dbReference type="InterPro" id="IPR032963">
    <property type="entry name" value="Gclm"/>
</dbReference>
<evidence type="ECO:0000256" key="3">
    <source>
        <dbReference type="ARBA" id="ARBA00011532"/>
    </source>
</evidence>
<dbReference type="PANTHER" id="PTHR13295:SF4">
    <property type="entry name" value="GLUTAMATE--CYSTEINE LIGASE REGULATORY SUBUNIT"/>
    <property type="match status" value="1"/>
</dbReference>
<dbReference type="Gene3D" id="3.20.20.100">
    <property type="entry name" value="NADP-dependent oxidoreductase domain"/>
    <property type="match status" value="1"/>
</dbReference>
<evidence type="ECO:0000256" key="6">
    <source>
        <dbReference type="ARBA" id="ARBA00031154"/>
    </source>
</evidence>
<keyword evidence="4" id="KW-0317">Glutathione biosynthesis</keyword>
<dbReference type="STRING" id="1314790.A0A1Y1Z1C1"/>
<evidence type="ECO:0000313" key="10">
    <source>
        <dbReference type="EMBL" id="ORY03976.1"/>
    </source>
</evidence>
<organism evidence="10 11">
    <name type="scientific">Basidiobolus meristosporus CBS 931.73</name>
    <dbReference type="NCBI Taxonomy" id="1314790"/>
    <lineage>
        <taxon>Eukaryota</taxon>
        <taxon>Fungi</taxon>
        <taxon>Fungi incertae sedis</taxon>
        <taxon>Zoopagomycota</taxon>
        <taxon>Entomophthoromycotina</taxon>
        <taxon>Basidiobolomycetes</taxon>
        <taxon>Basidiobolales</taxon>
        <taxon>Basidiobolaceae</taxon>
        <taxon>Basidiobolus</taxon>
    </lineage>
</organism>
<gene>
    <name evidence="10" type="ORF">K493DRAFT_297207</name>
</gene>
<evidence type="ECO:0000256" key="2">
    <source>
        <dbReference type="ARBA" id="ARBA00008612"/>
    </source>
</evidence>
<comment type="subunit">
    <text evidence="3">Heterodimer of a catalytic heavy chain and a regulatory light chain.</text>
</comment>
<evidence type="ECO:0000256" key="8">
    <source>
        <dbReference type="ARBA" id="ARBA00032926"/>
    </source>
</evidence>
<evidence type="ECO:0000256" key="1">
    <source>
        <dbReference type="ARBA" id="ARBA00005006"/>
    </source>
</evidence>
<dbReference type="InterPro" id="IPR036812">
    <property type="entry name" value="NAD(P)_OxRdtase_dom_sf"/>
</dbReference>
<dbReference type="InParanoid" id="A0A1Y1Z1C1"/>
<dbReference type="PANTHER" id="PTHR13295">
    <property type="entry name" value="GLUTAMATE CYSTEINE LIGASE REGULATORY SUBUNIT"/>
    <property type="match status" value="1"/>
</dbReference>
<evidence type="ECO:0000256" key="7">
    <source>
        <dbReference type="ARBA" id="ARBA00031732"/>
    </source>
</evidence>
<feature type="domain" description="NADP-dependent oxidoreductase" evidence="9">
    <location>
        <begin position="99"/>
        <end position="228"/>
    </location>
</feature>
<dbReference type="Proteomes" id="UP000193498">
    <property type="component" value="Unassembled WGS sequence"/>
</dbReference>
<reference evidence="10 11" key="1">
    <citation type="submission" date="2016-07" db="EMBL/GenBank/DDBJ databases">
        <title>Pervasive Adenine N6-methylation of Active Genes in Fungi.</title>
        <authorList>
            <consortium name="DOE Joint Genome Institute"/>
            <person name="Mondo S.J."/>
            <person name="Dannebaum R.O."/>
            <person name="Kuo R.C."/>
            <person name="Labutti K."/>
            <person name="Haridas S."/>
            <person name="Kuo A."/>
            <person name="Salamov A."/>
            <person name="Ahrendt S.R."/>
            <person name="Lipzen A."/>
            <person name="Sullivan W."/>
            <person name="Andreopoulos W.B."/>
            <person name="Clum A."/>
            <person name="Lindquist E."/>
            <person name="Daum C."/>
            <person name="Ramamoorthy G.K."/>
            <person name="Gryganskyi A."/>
            <person name="Culley D."/>
            <person name="Magnuson J.K."/>
            <person name="James T.Y."/>
            <person name="O'Malley M.A."/>
            <person name="Stajich J.E."/>
            <person name="Spatafora J.W."/>
            <person name="Visel A."/>
            <person name="Grigoriev I.V."/>
        </authorList>
    </citation>
    <scope>NUCLEOTIDE SEQUENCE [LARGE SCALE GENOMIC DNA]</scope>
    <source>
        <strain evidence="10 11">CBS 931.73</strain>
    </source>
</reference>
<dbReference type="OrthoDB" id="5596051at2759"/>
<dbReference type="FunCoup" id="A0A1Y1Z1C1">
    <property type="interactions" value="223"/>
</dbReference>
<dbReference type="GO" id="GO:0030234">
    <property type="term" value="F:enzyme regulator activity"/>
    <property type="evidence" value="ECO:0007669"/>
    <property type="project" value="TreeGrafter"/>
</dbReference>
<dbReference type="InterPro" id="IPR023210">
    <property type="entry name" value="NADP_OxRdtase_dom"/>
</dbReference>
<evidence type="ECO:0000256" key="5">
    <source>
        <dbReference type="ARBA" id="ARBA00030406"/>
    </source>
</evidence>
<evidence type="ECO:0000313" key="11">
    <source>
        <dbReference type="Proteomes" id="UP000193498"/>
    </source>
</evidence>
<comment type="similarity">
    <text evidence="2">Belongs to the aldo/keto reductase family. Glutamate--cysteine ligase light chain subfamily.</text>
</comment>
<comment type="pathway">
    <text evidence="1">Sulfur metabolism; glutathione biosynthesis; glutathione from L-cysteine and L-glutamate: step 1/2.</text>
</comment>
<dbReference type="SUPFAM" id="SSF51430">
    <property type="entry name" value="NAD(P)-linked oxidoreductase"/>
    <property type="match status" value="1"/>
</dbReference>
<dbReference type="UniPathway" id="UPA00142">
    <property type="reaction ID" value="UER00209"/>
</dbReference>
<evidence type="ECO:0000256" key="4">
    <source>
        <dbReference type="ARBA" id="ARBA00022684"/>
    </source>
</evidence>
<comment type="caution">
    <text evidence="10">The sequence shown here is derived from an EMBL/GenBank/DDBJ whole genome shotgun (WGS) entry which is preliminary data.</text>
</comment>